<dbReference type="Proteomes" id="UP000299102">
    <property type="component" value="Unassembled WGS sequence"/>
</dbReference>
<reference evidence="1 2" key="1">
    <citation type="journal article" date="2019" name="Commun. Biol.">
        <title>The bagworm genome reveals a unique fibroin gene that provides high tensile strength.</title>
        <authorList>
            <person name="Kono N."/>
            <person name="Nakamura H."/>
            <person name="Ohtoshi R."/>
            <person name="Tomita M."/>
            <person name="Numata K."/>
            <person name="Arakawa K."/>
        </authorList>
    </citation>
    <scope>NUCLEOTIDE SEQUENCE [LARGE SCALE GENOMIC DNA]</scope>
</reference>
<name>A0A4C1X2C8_EUMVA</name>
<proteinExistence type="predicted"/>
<dbReference type="AlphaFoldDB" id="A0A4C1X2C8"/>
<keyword evidence="2" id="KW-1185">Reference proteome</keyword>
<protein>
    <submittedName>
        <fullName evidence="1">Uncharacterized protein</fullName>
    </submittedName>
</protein>
<evidence type="ECO:0000313" key="1">
    <source>
        <dbReference type="EMBL" id="GBP57841.1"/>
    </source>
</evidence>
<accession>A0A4C1X2C8</accession>
<comment type="caution">
    <text evidence="1">The sequence shown here is derived from an EMBL/GenBank/DDBJ whole genome shotgun (WGS) entry which is preliminary data.</text>
</comment>
<dbReference type="EMBL" id="BGZK01000721">
    <property type="protein sequence ID" value="GBP57841.1"/>
    <property type="molecule type" value="Genomic_DNA"/>
</dbReference>
<gene>
    <name evidence="1" type="ORF">EVAR_41510_1</name>
</gene>
<sequence>MKSLHKEKWSNAMQEELMALEENKTWSPVETWVSEHLPLSACLQHALTCSMQPIADPRICLSTTNLYPND</sequence>
<organism evidence="1 2">
    <name type="scientific">Eumeta variegata</name>
    <name type="common">Bagworm moth</name>
    <name type="synonym">Eumeta japonica</name>
    <dbReference type="NCBI Taxonomy" id="151549"/>
    <lineage>
        <taxon>Eukaryota</taxon>
        <taxon>Metazoa</taxon>
        <taxon>Ecdysozoa</taxon>
        <taxon>Arthropoda</taxon>
        <taxon>Hexapoda</taxon>
        <taxon>Insecta</taxon>
        <taxon>Pterygota</taxon>
        <taxon>Neoptera</taxon>
        <taxon>Endopterygota</taxon>
        <taxon>Lepidoptera</taxon>
        <taxon>Glossata</taxon>
        <taxon>Ditrysia</taxon>
        <taxon>Tineoidea</taxon>
        <taxon>Psychidae</taxon>
        <taxon>Oiketicinae</taxon>
        <taxon>Eumeta</taxon>
    </lineage>
</organism>
<evidence type="ECO:0000313" key="2">
    <source>
        <dbReference type="Proteomes" id="UP000299102"/>
    </source>
</evidence>